<dbReference type="OrthoDB" id="10608454at2759"/>
<dbReference type="EMBL" id="BLAL01000028">
    <property type="protein sequence ID" value="GES77162.1"/>
    <property type="molecule type" value="Genomic_DNA"/>
</dbReference>
<gene>
    <name evidence="1" type="ORF">RCL2_000454500</name>
</gene>
<protein>
    <submittedName>
        <fullName evidence="1">Uncharacterized protein</fullName>
    </submittedName>
</protein>
<comment type="caution">
    <text evidence="1">The sequence shown here is derived from an EMBL/GenBank/DDBJ whole genome shotgun (WGS) entry which is preliminary data.</text>
</comment>
<dbReference type="AlphaFoldDB" id="A0A8H3L1F7"/>
<organism evidence="1 2">
    <name type="scientific">Rhizophagus clarus</name>
    <dbReference type="NCBI Taxonomy" id="94130"/>
    <lineage>
        <taxon>Eukaryota</taxon>
        <taxon>Fungi</taxon>
        <taxon>Fungi incertae sedis</taxon>
        <taxon>Mucoromycota</taxon>
        <taxon>Glomeromycotina</taxon>
        <taxon>Glomeromycetes</taxon>
        <taxon>Glomerales</taxon>
        <taxon>Glomeraceae</taxon>
        <taxon>Rhizophagus</taxon>
    </lineage>
</organism>
<evidence type="ECO:0000313" key="1">
    <source>
        <dbReference type="EMBL" id="GES77162.1"/>
    </source>
</evidence>
<dbReference type="Proteomes" id="UP000615446">
    <property type="component" value="Unassembled WGS sequence"/>
</dbReference>
<proteinExistence type="predicted"/>
<name>A0A8H3L1F7_9GLOM</name>
<reference evidence="1" key="1">
    <citation type="submission" date="2019-10" db="EMBL/GenBank/DDBJ databases">
        <title>Conservation and host-specific expression of non-tandemly repeated heterogenous ribosome RNA gene in arbuscular mycorrhizal fungi.</title>
        <authorList>
            <person name="Maeda T."/>
            <person name="Kobayashi Y."/>
            <person name="Nakagawa T."/>
            <person name="Ezawa T."/>
            <person name="Yamaguchi K."/>
            <person name="Bino T."/>
            <person name="Nishimoto Y."/>
            <person name="Shigenobu S."/>
            <person name="Kawaguchi M."/>
        </authorList>
    </citation>
    <scope>NUCLEOTIDE SEQUENCE</scope>
    <source>
        <strain evidence="1">HR1</strain>
    </source>
</reference>
<sequence>MSDLQRTYSVYLWAIPNSEEQYTGQIETMTSKLSIDEIIIGVQFSKNEILSTSEDKFFLGNIPYDLIEAWVTQFDKIENADVRFDVQDASSTILSARSEYFQNSFKEDW</sequence>
<evidence type="ECO:0000313" key="2">
    <source>
        <dbReference type="Proteomes" id="UP000615446"/>
    </source>
</evidence>
<accession>A0A8H3L1F7</accession>